<dbReference type="GO" id="GO:0006635">
    <property type="term" value="P:fatty acid beta-oxidation"/>
    <property type="evidence" value="ECO:0007669"/>
    <property type="project" value="TreeGrafter"/>
</dbReference>
<dbReference type="RefSeq" id="WP_057814975.1">
    <property type="nucleotide sequence ID" value="NZ_CP031598.1"/>
</dbReference>
<dbReference type="SUPFAM" id="SSF52096">
    <property type="entry name" value="ClpP/crotonase"/>
    <property type="match status" value="1"/>
</dbReference>
<organism evidence="1 2">
    <name type="scientific">Roseovarius indicus</name>
    <dbReference type="NCBI Taxonomy" id="540747"/>
    <lineage>
        <taxon>Bacteria</taxon>
        <taxon>Pseudomonadati</taxon>
        <taxon>Pseudomonadota</taxon>
        <taxon>Alphaproteobacteria</taxon>
        <taxon>Rhodobacterales</taxon>
        <taxon>Roseobacteraceae</taxon>
        <taxon>Roseovarius</taxon>
    </lineage>
</organism>
<dbReference type="KEGG" id="rid:RIdsm_01487"/>
<dbReference type="EC" id="4.2.1.-" evidence="1"/>
<name>A0A5P3AAU7_9RHOB</name>
<proteinExistence type="predicted"/>
<keyword evidence="1" id="KW-0456">Lyase</keyword>
<gene>
    <name evidence="1" type="primary">caiD_2</name>
    <name evidence="1" type="ORF">RIdsm_01487</name>
</gene>
<sequence length="262" mass="29172">MIEYERDGEIGIFTIANGKVNPFNPQMHKDFYQKLKAFENDPAVKVGILTGAGDRAFCAGDDLKTPREDRTIEEHVEKHFANVDPDAEPSYPGWEREIHMMTRFKPIIGAVKGWCVGQGLVYLMRLTDMRISGESARYGLPEIAFDMAGGSGMAAISRHLPRAIAMELVLTGDPIDAQEAYRIGFANKIVPDSEVMDAAKALAARISRHSGRAIRIEMESFHRAEQTDDATSYALTDHMFRLQRLASSKQVGTFDYKGKTGK</sequence>
<evidence type="ECO:0000313" key="2">
    <source>
        <dbReference type="Proteomes" id="UP000325785"/>
    </source>
</evidence>
<reference evidence="1 2" key="1">
    <citation type="submission" date="2018-08" db="EMBL/GenBank/DDBJ databases">
        <title>Genetic Globetrotter - A new plasmid hitch-hiking vast phylogenetic and geographic distances.</title>
        <authorList>
            <person name="Vollmers J."/>
            <person name="Petersen J."/>
        </authorList>
    </citation>
    <scope>NUCLEOTIDE SEQUENCE [LARGE SCALE GENOMIC DNA]</scope>
    <source>
        <strain evidence="1 2">DSM 26383</strain>
    </source>
</reference>
<dbReference type="CDD" id="cd06558">
    <property type="entry name" value="crotonase-like"/>
    <property type="match status" value="1"/>
</dbReference>
<dbReference type="GO" id="GO:0016829">
    <property type="term" value="F:lyase activity"/>
    <property type="evidence" value="ECO:0007669"/>
    <property type="project" value="UniProtKB-KW"/>
</dbReference>
<dbReference type="Proteomes" id="UP000325785">
    <property type="component" value="Chromosome"/>
</dbReference>
<dbReference type="PANTHER" id="PTHR11941:SF54">
    <property type="entry name" value="ENOYL-COA HYDRATASE, MITOCHONDRIAL"/>
    <property type="match status" value="1"/>
</dbReference>
<protein>
    <submittedName>
        <fullName evidence="1">Carnitinyl-CoA dehydratase</fullName>
        <ecNumber evidence="1">4.2.1.-</ecNumber>
    </submittedName>
</protein>
<accession>A0A5P3AAU7</accession>
<dbReference type="InterPro" id="IPR001753">
    <property type="entry name" value="Enoyl-CoA_hydra/iso"/>
</dbReference>
<dbReference type="AlphaFoldDB" id="A0A5P3AAU7"/>
<dbReference type="Gene3D" id="3.90.226.10">
    <property type="entry name" value="2-enoyl-CoA Hydratase, Chain A, domain 1"/>
    <property type="match status" value="1"/>
</dbReference>
<dbReference type="EMBL" id="CP031598">
    <property type="protein sequence ID" value="QEW25700.1"/>
    <property type="molecule type" value="Genomic_DNA"/>
</dbReference>
<dbReference type="PANTHER" id="PTHR11941">
    <property type="entry name" value="ENOYL-COA HYDRATASE-RELATED"/>
    <property type="match status" value="1"/>
</dbReference>
<dbReference type="InterPro" id="IPR029045">
    <property type="entry name" value="ClpP/crotonase-like_dom_sf"/>
</dbReference>
<dbReference type="Pfam" id="PF00378">
    <property type="entry name" value="ECH_1"/>
    <property type="match status" value="1"/>
</dbReference>
<evidence type="ECO:0000313" key="1">
    <source>
        <dbReference type="EMBL" id="QEW25700.1"/>
    </source>
</evidence>